<dbReference type="SMART" id="SM00119">
    <property type="entry name" value="HECTc"/>
    <property type="match status" value="1"/>
</dbReference>
<reference evidence="14 15" key="1">
    <citation type="submission" date="2019-01" db="EMBL/GenBank/DDBJ databases">
        <title>A draft genome assembly of the solar-powered sea slug Elysia chlorotica.</title>
        <authorList>
            <person name="Cai H."/>
            <person name="Li Q."/>
            <person name="Fang X."/>
            <person name="Li J."/>
            <person name="Curtis N.E."/>
            <person name="Altenburger A."/>
            <person name="Shibata T."/>
            <person name="Feng M."/>
            <person name="Maeda T."/>
            <person name="Schwartz J.A."/>
            <person name="Shigenobu S."/>
            <person name="Lundholm N."/>
            <person name="Nishiyama T."/>
            <person name="Yang H."/>
            <person name="Hasebe M."/>
            <person name="Li S."/>
            <person name="Pierce S.K."/>
            <person name="Wang J."/>
        </authorList>
    </citation>
    <scope>NUCLEOTIDE SEQUENCE [LARGE SCALE GENOMIC DNA]</scope>
    <source>
        <strain evidence="14">EC2010</strain>
        <tissue evidence="14">Whole organism of an adult</tissue>
    </source>
</reference>
<feature type="region of interest" description="Disordered" evidence="11">
    <location>
        <begin position="21"/>
        <end position="84"/>
    </location>
</feature>
<dbReference type="GO" id="GO:0006511">
    <property type="term" value="P:ubiquitin-dependent protein catabolic process"/>
    <property type="evidence" value="ECO:0007669"/>
    <property type="project" value="InterPro"/>
</dbReference>
<evidence type="ECO:0000256" key="10">
    <source>
        <dbReference type="PROSITE-ProRule" id="PRU00104"/>
    </source>
</evidence>
<dbReference type="PROSITE" id="PS50020">
    <property type="entry name" value="WW_DOMAIN_2"/>
    <property type="match status" value="4"/>
</dbReference>
<dbReference type="SUPFAM" id="SSF56204">
    <property type="entry name" value="Hect, E3 ligase catalytic domain"/>
    <property type="match status" value="1"/>
</dbReference>
<dbReference type="InterPro" id="IPR001202">
    <property type="entry name" value="WW_dom"/>
</dbReference>
<evidence type="ECO:0000259" key="12">
    <source>
        <dbReference type="PROSITE" id="PS50020"/>
    </source>
</evidence>
<dbReference type="PANTHER" id="PTHR11254:SF440">
    <property type="entry name" value="E3 UBIQUITIN-PROTEIN LIGASE NEDD-4"/>
    <property type="match status" value="1"/>
</dbReference>
<dbReference type="CDD" id="cd00201">
    <property type="entry name" value="WW"/>
    <property type="match status" value="4"/>
</dbReference>
<dbReference type="InterPro" id="IPR024928">
    <property type="entry name" value="E3_ub_ligase_SMURF1"/>
</dbReference>
<evidence type="ECO:0000256" key="5">
    <source>
        <dbReference type="ARBA" id="ARBA00022490"/>
    </source>
</evidence>
<dbReference type="PIRSF" id="PIRSF001569">
    <property type="entry name" value="E3_ub_ligase_SMURF1"/>
    <property type="match status" value="1"/>
</dbReference>
<dbReference type="InterPro" id="IPR000569">
    <property type="entry name" value="HECT_dom"/>
</dbReference>
<dbReference type="GO" id="GO:0005737">
    <property type="term" value="C:cytoplasm"/>
    <property type="evidence" value="ECO:0007669"/>
    <property type="project" value="UniProtKB-SubCell"/>
</dbReference>
<dbReference type="InterPro" id="IPR050409">
    <property type="entry name" value="E3_ubiq-protein_ligase"/>
</dbReference>
<evidence type="ECO:0000313" key="14">
    <source>
        <dbReference type="EMBL" id="RUS88113.1"/>
    </source>
</evidence>
<dbReference type="Gene3D" id="3.90.1750.10">
    <property type="entry name" value="Hect, E3 ligase catalytic domains"/>
    <property type="match status" value="1"/>
</dbReference>
<dbReference type="PANTHER" id="PTHR11254">
    <property type="entry name" value="HECT DOMAIN UBIQUITIN-PROTEIN LIGASE"/>
    <property type="match status" value="1"/>
</dbReference>
<sequence length="677" mass="78404">SSRSRVRGHLTLYLAYVEVPGEELQEHDEAEAEETANEPGWEMVDLQRGREDAETSVSAGLTDVEHEAGEADGALPPGWEQKTDDSGRIYYVNHESRTTQWNRPTEGSTLPPHWEERTDANGRFYYVNHLTRSTQWERPTMSGADSMSALDVQRQRSLEAQQLYRYRRHISQDDTFSLSSSISETDLHLQEERRVSTRCTPAGGNQDGEEPLPAGWGIGIAPNGRTFYIDHNNRATSWEDPRKQILHRGGSLRNPDSPSPLFRSSSVEDLLHNLGPLPPGWEERVHTDGRNFFIDHNNKMTHWEDPRLQEIGGPAIPYSRDYKRKYEYFRSKLRKPSGLPSKIDIKVTRRNVFEDSFRMIMGVKNPDTLKTRLWIEFDKEVGLDYGGVAREWFYLLSKEMFNPYYGLFEYSATDNYTLQINALSGILNEEHLNYFEFIGRIAGMAVFHGKLLDAFFIRPFYRMMLRKPITLADMESVDSEYYNSLIWIQENDPADLEMTFSVEEDQFGEVVCVIRWRFSARVEHQMRSFMRGFNALVPQNLLQIFDENEVELLMCGLQDIDVNNWKQNTAYKGEYNPNHPVIINFWKAVYSFNNEMRSRLLQFVTGTSRVPMNGFAELYGSNGPQLFTIEKWGSPNQFPRAHTCFNRLDLPTYPSYHDLRSKLMTAIENTQGFEGVD</sequence>
<dbReference type="GO" id="GO:0019871">
    <property type="term" value="F:sodium channel inhibitor activity"/>
    <property type="evidence" value="ECO:0007669"/>
    <property type="project" value="TreeGrafter"/>
</dbReference>
<dbReference type="Proteomes" id="UP000271974">
    <property type="component" value="Unassembled WGS sequence"/>
</dbReference>
<keyword evidence="15" id="KW-1185">Reference proteome</keyword>
<dbReference type="SMART" id="SM00456">
    <property type="entry name" value="WW"/>
    <property type="match status" value="4"/>
</dbReference>
<dbReference type="GO" id="GO:0016567">
    <property type="term" value="P:protein ubiquitination"/>
    <property type="evidence" value="ECO:0007669"/>
    <property type="project" value="UniProtKB-UniPathway"/>
</dbReference>
<proteinExistence type="predicted"/>
<dbReference type="InterPro" id="IPR036020">
    <property type="entry name" value="WW_dom_sf"/>
</dbReference>
<dbReference type="Gene3D" id="3.30.2410.10">
    <property type="entry name" value="Hect, E3 ligase catalytic domain"/>
    <property type="match status" value="1"/>
</dbReference>
<feature type="domain" description="HECT" evidence="13">
    <location>
        <begin position="365"/>
        <end position="676"/>
    </location>
</feature>
<dbReference type="Gene3D" id="2.20.70.10">
    <property type="match status" value="4"/>
</dbReference>
<dbReference type="STRING" id="188477.A0A3S1CBD3"/>
<dbReference type="PROSITE" id="PS01159">
    <property type="entry name" value="WW_DOMAIN_1"/>
    <property type="match status" value="3"/>
</dbReference>
<comment type="caution">
    <text evidence="14">The sequence shown here is derived from an EMBL/GenBank/DDBJ whole genome shotgun (WGS) entry which is preliminary data.</text>
</comment>
<dbReference type="EC" id="2.3.2.26" evidence="4"/>
<feature type="domain" description="WW" evidence="12">
    <location>
        <begin position="108"/>
        <end position="141"/>
    </location>
</feature>
<dbReference type="Pfam" id="PF00397">
    <property type="entry name" value="WW"/>
    <property type="match status" value="4"/>
</dbReference>
<feature type="active site" description="Glycyl thioester intermediate" evidence="9 10">
    <location>
        <position position="644"/>
    </location>
</feature>
<dbReference type="SUPFAM" id="SSF51045">
    <property type="entry name" value="WW domain"/>
    <property type="match status" value="4"/>
</dbReference>
<evidence type="ECO:0000256" key="1">
    <source>
        <dbReference type="ARBA" id="ARBA00000885"/>
    </source>
</evidence>
<feature type="domain" description="WW" evidence="12">
    <location>
        <begin position="210"/>
        <end position="243"/>
    </location>
</feature>
<dbReference type="PROSITE" id="PS50237">
    <property type="entry name" value="HECT"/>
    <property type="match status" value="1"/>
</dbReference>
<dbReference type="CDD" id="cd00078">
    <property type="entry name" value="HECTc"/>
    <property type="match status" value="1"/>
</dbReference>
<dbReference type="GO" id="GO:0061630">
    <property type="term" value="F:ubiquitin protein ligase activity"/>
    <property type="evidence" value="ECO:0007669"/>
    <property type="project" value="UniProtKB-EC"/>
</dbReference>
<evidence type="ECO:0000256" key="3">
    <source>
        <dbReference type="ARBA" id="ARBA00004906"/>
    </source>
</evidence>
<dbReference type="Pfam" id="PF00632">
    <property type="entry name" value="HECT"/>
    <property type="match status" value="1"/>
</dbReference>
<dbReference type="EMBL" id="RQTK01000093">
    <property type="protein sequence ID" value="RUS88113.1"/>
    <property type="molecule type" value="Genomic_DNA"/>
</dbReference>
<organism evidence="14 15">
    <name type="scientific">Elysia chlorotica</name>
    <name type="common">Eastern emerald elysia</name>
    <name type="synonym">Sea slug</name>
    <dbReference type="NCBI Taxonomy" id="188477"/>
    <lineage>
        <taxon>Eukaryota</taxon>
        <taxon>Metazoa</taxon>
        <taxon>Spiralia</taxon>
        <taxon>Lophotrochozoa</taxon>
        <taxon>Mollusca</taxon>
        <taxon>Gastropoda</taxon>
        <taxon>Heterobranchia</taxon>
        <taxon>Euthyneura</taxon>
        <taxon>Panpulmonata</taxon>
        <taxon>Sacoglossa</taxon>
        <taxon>Placobranchoidea</taxon>
        <taxon>Plakobranchidae</taxon>
        <taxon>Elysia</taxon>
    </lineage>
</organism>
<dbReference type="FunFam" id="3.90.1750.10:FF:000001">
    <property type="entry name" value="E3 ubiquitin-protein ligase NEDD4-like"/>
    <property type="match status" value="1"/>
</dbReference>
<feature type="domain" description="WW" evidence="12">
    <location>
        <begin position="275"/>
        <end position="308"/>
    </location>
</feature>
<evidence type="ECO:0000256" key="11">
    <source>
        <dbReference type="SAM" id="MobiDB-lite"/>
    </source>
</evidence>
<keyword evidence="5" id="KW-0963">Cytoplasm</keyword>
<dbReference type="InterPro" id="IPR035983">
    <property type="entry name" value="Hect_E3_ubiquitin_ligase"/>
</dbReference>
<comment type="pathway">
    <text evidence="3">Protein modification; protein ubiquitination.</text>
</comment>
<evidence type="ECO:0000256" key="8">
    <source>
        <dbReference type="ARBA" id="ARBA00022786"/>
    </source>
</evidence>
<dbReference type="UniPathway" id="UPA00143"/>
<feature type="domain" description="WW" evidence="12">
    <location>
        <begin position="73"/>
        <end position="106"/>
    </location>
</feature>
<evidence type="ECO:0000313" key="15">
    <source>
        <dbReference type="Proteomes" id="UP000271974"/>
    </source>
</evidence>
<evidence type="ECO:0000256" key="2">
    <source>
        <dbReference type="ARBA" id="ARBA00004496"/>
    </source>
</evidence>
<comment type="subcellular location">
    <subcellularLocation>
        <location evidence="2">Cytoplasm</location>
    </subcellularLocation>
</comment>
<evidence type="ECO:0000256" key="9">
    <source>
        <dbReference type="PIRSR" id="PIRSR001569-1"/>
    </source>
</evidence>
<evidence type="ECO:0000256" key="4">
    <source>
        <dbReference type="ARBA" id="ARBA00012485"/>
    </source>
</evidence>
<dbReference type="GO" id="GO:0048814">
    <property type="term" value="P:regulation of dendrite morphogenesis"/>
    <property type="evidence" value="ECO:0007669"/>
    <property type="project" value="TreeGrafter"/>
</dbReference>
<gene>
    <name evidence="14" type="ORF">EGW08_004166</name>
</gene>
<comment type="catalytic activity">
    <reaction evidence="1">
        <text>S-ubiquitinyl-[E2 ubiquitin-conjugating enzyme]-L-cysteine + [acceptor protein]-L-lysine = [E2 ubiquitin-conjugating enzyme]-L-cysteine + N(6)-ubiquitinyl-[acceptor protein]-L-lysine.</text>
        <dbReference type="EC" id="2.3.2.26"/>
    </reaction>
</comment>
<name>A0A3S1CBD3_ELYCH</name>
<evidence type="ECO:0000256" key="6">
    <source>
        <dbReference type="ARBA" id="ARBA00022679"/>
    </source>
</evidence>
<evidence type="ECO:0000259" key="13">
    <source>
        <dbReference type="PROSITE" id="PS50237"/>
    </source>
</evidence>
<protein>
    <recommendedName>
        <fullName evidence="4">HECT-type E3 ubiquitin transferase</fullName>
        <ecNumber evidence="4">2.3.2.26</ecNumber>
    </recommendedName>
</protein>
<keyword evidence="6" id="KW-0808">Transferase</keyword>
<evidence type="ECO:0000256" key="7">
    <source>
        <dbReference type="ARBA" id="ARBA00022737"/>
    </source>
</evidence>
<feature type="compositionally biased region" description="Acidic residues" evidence="11">
    <location>
        <begin position="21"/>
        <end position="36"/>
    </location>
</feature>
<keyword evidence="7" id="KW-0677">Repeat</keyword>
<feature type="non-terminal residue" evidence="14">
    <location>
        <position position="1"/>
    </location>
</feature>
<dbReference type="AlphaFoldDB" id="A0A3S1CBD3"/>
<accession>A0A3S1CBD3</accession>
<keyword evidence="8 10" id="KW-0833">Ubl conjugation pathway</keyword>
<dbReference type="FunFam" id="3.30.2410.10:FF:000001">
    <property type="entry name" value="E3 ubiquitin-protein ligase NEDD4-like"/>
    <property type="match status" value="1"/>
</dbReference>
<dbReference type="FunFam" id="2.20.70.10:FF:000017">
    <property type="entry name" value="E3 ubiquitin-protein ligase"/>
    <property type="match status" value="1"/>
</dbReference>
<dbReference type="OrthoDB" id="423283at2759"/>